<dbReference type="AlphaFoldDB" id="A0A6C0Y6W9"/>
<reference evidence="1 2" key="1">
    <citation type="submission" date="2019-09" db="EMBL/GenBank/DDBJ databases">
        <title>Non-baumannii Acinetobacter spp. carrying blaNDM-1 isolated in China.</title>
        <authorList>
            <person name="Cui C."/>
            <person name="Chen C."/>
            <person name="Sun J."/>
            <person name="Liu Y."/>
        </authorList>
    </citation>
    <scope>NUCLEOTIDE SEQUENCE [LARGE SCALE GENOMIC DNA]</scope>
    <source>
        <strain evidence="1 2">B18</strain>
        <plasmid evidence="2">pb18-1</plasmid>
    </source>
</reference>
<sequence>MRNEELIKFFILAMKNEYPNVFSPKRFELVTPTQFNDEVMQRQWRGFQLCYEHLGDILSNHQNSTHRVPGNQHKNQPKEIRAVYDGEIKIFLHQNRMGLYYVPKDQKAQSWSYTTETLTMQRARALLQNILHAGRINLAEWKANEEPFDQNFLIGLAEGRKSHVWSGNDTYCKAWSQNGLKPSKYKLTTIAPVRDEVCQNCIRHIPRAVNIQFA</sequence>
<keyword evidence="1" id="KW-0614">Plasmid</keyword>
<geneLocation type="plasmid" evidence="2">
    <name>pb18-1</name>
</geneLocation>
<name>A0A6C0Y6W9_9GAMM</name>
<evidence type="ECO:0000313" key="1">
    <source>
        <dbReference type="EMBL" id="QIC71918.1"/>
    </source>
</evidence>
<proteinExistence type="predicted"/>
<dbReference type="EMBL" id="CP044456">
    <property type="protein sequence ID" value="QIC71918.1"/>
    <property type="molecule type" value="Genomic_DNA"/>
</dbReference>
<gene>
    <name evidence="1" type="ORF">FSC09_16130</name>
</gene>
<dbReference type="Proteomes" id="UP000503440">
    <property type="component" value="Plasmid pB18-1"/>
</dbReference>
<evidence type="ECO:0000313" key="2">
    <source>
        <dbReference type="Proteomes" id="UP000503440"/>
    </source>
</evidence>
<organism evidence="1 2">
    <name type="scientific">Acinetobacter indicus</name>
    <dbReference type="NCBI Taxonomy" id="756892"/>
    <lineage>
        <taxon>Bacteria</taxon>
        <taxon>Pseudomonadati</taxon>
        <taxon>Pseudomonadota</taxon>
        <taxon>Gammaproteobacteria</taxon>
        <taxon>Moraxellales</taxon>
        <taxon>Moraxellaceae</taxon>
        <taxon>Acinetobacter</taxon>
    </lineage>
</organism>
<protein>
    <submittedName>
        <fullName evidence="1">Uncharacterized protein</fullName>
    </submittedName>
</protein>
<accession>A0A6C0Y6W9</accession>
<dbReference type="RefSeq" id="WP_163146578.1">
    <property type="nucleotide sequence ID" value="NZ_CP044456.1"/>
</dbReference>